<dbReference type="SUPFAM" id="SSF144091">
    <property type="entry name" value="Rhomboid-like"/>
    <property type="match status" value="1"/>
</dbReference>
<feature type="transmembrane region" description="Helical" evidence="7">
    <location>
        <begin position="12"/>
        <end position="35"/>
    </location>
</feature>
<dbReference type="InterPro" id="IPR022764">
    <property type="entry name" value="Peptidase_S54_rhomboid_dom"/>
</dbReference>
<keyword evidence="6 7" id="KW-0472">Membrane</keyword>
<dbReference type="RefSeq" id="WP_113807984.1">
    <property type="nucleotide sequence ID" value="NZ_QOCW01000029.1"/>
</dbReference>
<dbReference type="Pfam" id="PF01694">
    <property type="entry name" value="Rhomboid"/>
    <property type="match status" value="1"/>
</dbReference>
<keyword evidence="4" id="KW-0378">Hydrolase</keyword>
<protein>
    <submittedName>
        <fullName evidence="9">Rhomboid family intramembrane serine protease</fullName>
    </submittedName>
</protein>
<evidence type="ECO:0000313" key="9">
    <source>
        <dbReference type="EMBL" id="RBW67841.1"/>
    </source>
</evidence>
<feature type="transmembrane region" description="Helical" evidence="7">
    <location>
        <begin position="229"/>
        <end position="248"/>
    </location>
</feature>
<evidence type="ECO:0000256" key="6">
    <source>
        <dbReference type="ARBA" id="ARBA00023136"/>
    </source>
</evidence>
<keyword evidence="5 7" id="KW-1133">Transmembrane helix</keyword>
<evidence type="ECO:0000256" key="4">
    <source>
        <dbReference type="ARBA" id="ARBA00022801"/>
    </source>
</evidence>
<comment type="caution">
    <text evidence="9">The sequence shown here is derived from an EMBL/GenBank/DDBJ whole genome shotgun (WGS) entry which is preliminary data.</text>
</comment>
<comment type="subcellular location">
    <subcellularLocation>
        <location evidence="1">Membrane</location>
        <topology evidence="1">Multi-pass membrane protein</topology>
    </subcellularLocation>
</comment>
<evidence type="ECO:0000256" key="2">
    <source>
        <dbReference type="ARBA" id="ARBA00009045"/>
    </source>
</evidence>
<proteinExistence type="inferred from homology"/>
<keyword evidence="10" id="KW-1185">Reference proteome</keyword>
<keyword evidence="9" id="KW-0645">Protease</keyword>
<reference evidence="9 10" key="1">
    <citation type="submission" date="2018-07" db="EMBL/GenBank/DDBJ databases">
        <title>Lottiidibacillus patelloidae gen. nov., sp. nov., isolated from the intestinal tract of a marine limpet and the reclassification of B. taeanensis BH030017T, B. algicola KMM 3737T and B. hwajinpoensis SW-72T as genus Lottiidibacillus.</title>
        <authorList>
            <person name="Liu R."/>
            <person name="Huang Z."/>
        </authorList>
    </citation>
    <scope>NUCLEOTIDE SEQUENCE [LARGE SCALE GENOMIC DNA]</scope>
    <source>
        <strain evidence="9 10">BH030017</strain>
    </source>
</reference>
<dbReference type="PANTHER" id="PTHR43731">
    <property type="entry name" value="RHOMBOID PROTEASE"/>
    <property type="match status" value="1"/>
</dbReference>
<dbReference type="GO" id="GO:0004252">
    <property type="term" value="F:serine-type endopeptidase activity"/>
    <property type="evidence" value="ECO:0007669"/>
    <property type="project" value="InterPro"/>
</dbReference>
<dbReference type="GO" id="GO:0016020">
    <property type="term" value="C:membrane"/>
    <property type="evidence" value="ECO:0007669"/>
    <property type="project" value="UniProtKB-SubCell"/>
</dbReference>
<dbReference type="EMBL" id="QOCW01000029">
    <property type="protein sequence ID" value="RBW67841.1"/>
    <property type="molecule type" value="Genomic_DNA"/>
</dbReference>
<evidence type="ECO:0000256" key="3">
    <source>
        <dbReference type="ARBA" id="ARBA00022692"/>
    </source>
</evidence>
<evidence type="ECO:0000256" key="7">
    <source>
        <dbReference type="SAM" id="Phobius"/>
    </source>
</evidence>
<dbReference type="PANTHER" id="PTHR43731:SF14">
    <property type="entry name" value="PRESENILIN-ASSOCIATED RHOMBOID-LIKE PROTEIN, MITOCHONDRIAL"/>
    <property type="match status" value="1"/>
</dbReference>
<sequence length="251" mass="28629">MFVRQESFRAFIRLYPVVSVLIALHFLLFVIINYIPTGQTVLYYGIGQNGLIAQGEYWRILTPIFLHQTFPHFLFNSFSLYLFGPALERMIGKPLFLFSYVGAGAIANIVTYFLENSYYTHLGASGAIYGLFGIYLYMSFYRKDLIDRGNAQLVLTILAIGLVMSFFTSNINVLGHLFGFLGGAALAPLVLRKARPFSIYRVNVVKASDDEISFNPNRWKRRRRFNSNLTSKIIWGFFILLVAIGVLVRMI</sequence>
<dbReference type="InterPro" id="IPR035952">
    <property type="entry name" value="Rhomboid-like_sf"/>
</dbReference>
<evidence type="ECO:0000313" key="10">
    <source>
        <dbReference type="Proteomes" id="UP000253314"/>
    </source>
</evidence>
<dbReference type="OrthoDB" id="9813074at2"/>
<dbReference type="InterPro" id="IPR050925">
    <property type="entry name" value="Rhomboid_protease_S54"/>
</dbReference>
<keyword evidence="3 7" id="KW-0812">Transmembrane</keyword>
<dbReference type="Gene3D" id="1.20.1540.10">
    <property type="entry name" value="Rhomboid-like"/>
    <property type="match status" value="1"/>
</dbReference>
<feature type="domain" description="Peptidase S54 rhomboid" evidence="8">
    <location>
        <begin position="55"/>
        <end position="192"/>
    </location>
</feature>
<accession>A0A366XV55</accession>
<dbReference type="GO" id="GO:0006508">
    <property type="term" value="P:proteolysis"/>
    <property type="evidence" value="ECO:0007669"/>
    <property type="project" value="UniProtKB-KW"/>
</dbReference>
<evidence type="ECO:0000256" key="1">
    <source>
        <dbReference type="ARBA" id="ARBA00004141"/>
    </source>
</evidence>
<gene>
    <name evidence="9" type="ORF">DS031_20055</name>
</gene>
<feature type="transmembrane region" description="Helical" evidence="7">
    <location>
        <begin position="95"/>
        <end position="114"/>
    </location>
</feature>
<dbReference type="Proteomes" id="UP000253314">
    <property type="component" value="Unassembled WGS sequence"/>
</dbReference>
<feature type="transmembrane region" description="Helical" evidence="7">
    <location>
        <begin position="64"/>
        <end position="83"/>
    </location>
</feature>
<dbReference type="AlphaFoldDB" id="A0A366XV55"/>
<evidence type="ECO:0000256" key="5">
    <source>
        <dbReference type="ARBA" id="ARBA00022989"/>
    </source>
</evidence>
<name>A0A366XV55_9BACI</name>
<comment type="similarity">
    <text evidence="2">Belongs to the peptidase S54 family.</text>
</comment>
<feature type="transmembrane region" description="Helical" evidence="7">
    <location>
        <begin position="150"/>
        <end position="167"/>
    </location>
</feature>
<organism evidence="9 10">
    <name type="scientific">Bacillus taeanensis</name>
    <dbReference type="NCBI Taxonomy" id="273032"/>
    <lineage>
        <taxon>Bacteria</taxon>
        <taxon>Bacillati</taxon>
        <taxon>Bacillota</taxon>
        <taxon>Bacilli</taxon>
        <taxon>Bacillales</taxon>
        <taxon>Bacillaceae</taxon>
        <taxon>Bacillus</taxon>
    </lineage>
</organism>
<feature type="transmembrane region" description="Helical" evidence="7">
    <location>
        <begin position="120"/>
        <end position="138"/>
    </location>
</feature>
<feature type="transmembrane region" description="Helical" evidence="7">
    <location>
        <begin position="173"/>
        <end position="191"/>
    </location>
</feature>
<evidence type="ECO:0000259" key="8">
    <source>
        <dbReference type="Pfam" id="PF01694"/>
    </source>
</evidence>